<dbReference type="GO" id="GO:0005524">
    <property type="term" value="F:ATP binding"/>
    <property type="evidence" value="ECO:0007669"/>
    <property type="project" value="UniProtKB-KW"/>
</dbReference>
<feature type="modified residue" description="4-aspartylphosphate" evidence="5">
    <location>
        <position position="74"/>
    </location>
</feature>
<dbReference type="PROSITE" id="PS00675">
    <property type="entry name" value="SIGMA54_INTERACT_1"/>
    <property type="match status" value="1"/>
</dbReference>
<dbReference type="InterPro" id="IPR002078">
    <property type="entry name" value="Sigma_54_int"/>
</dbReference>
<dbReference type="InterPro" id="IPR001789">
    <property type="entry name" value="Sig_transdc_resp-reg_receiver"/>
</dbReference>
<name>A0A8D5GD80_9PROT</name>
<reference evidence="8" key="1">
    <citation type="journal article" date="2021" name="Arch. Microbiol.">
        <title>Methyloradius palustris gen. nov., sp. nov., a methanol-oxidizing bacterium isolated from snow.</title>
        <authorList>
            <person name="Miyadera T."/>
            <person name="Kojima H."/>
            <person name="Fukui M."/>
        </authorList>
    </citation>
    <scope>NUCLEOTIDE SEQUENCE</scope>
    <source>
        <strain evidence="8">Zm11</strain>
    </source>
</reference>
<dbReference type="Gene3D" id="3.40.50.2300">
    <property type="match status" value="1"/>
</dbReference>
<gene>
    <name evidence="8" type="ORF">ZMTM_15670</name>
</gene>
<evidence type="ECO:0000313" key="8">
    <source>
        <dbReference type="EMBL" id="BCM25308.1"/>
    </source>
</evidence>
<evidence type="ECO:0000256" key="4">
    <source>
        <dbReference type="ARBA" id="ARBA00023163"/>
    </source>
</evidence>
<dbReference type="InterPro" id="IPR003593">
    <property type="entry name" value="AAA+_ATPase"/>
</dbReference>
<dbReference type="CDD" id="cd00009">
    <property type="entry name" value="AAA"/>
    <property type="match status" value="1"/>
</dbReference>
<dbReference type="PROSITE" id="PS00688">
    <property type="entry name" value="SIGMA54_INTERACT_3"/>
    <property type="match status" value="1"/>
</dbReference>
<evidence type="ECO:0000259" key="7">
    <source>
        <dbReference type="PROSITE" id="PS50110"/>
    </source>
</evidence>
<dbReference type="Pfam" id="PF00158">
    <property type="entry name" value="Sigma54_activat"/>
    <property type="match status" value="1"/>
</dbReference>
<keyword evidence="3" id="KW-0805">Transcription regulation</keyword>
<dbReference type="InterPro" id="IPR009057">
    <property type="entry name" value="Homeodomain-like_sf"/>
</dbReference>
<dbReference type="FunFam" id="3.40.50.300:FF:000006">
    <property type="entry name" value="DNA-binding transcriptional regulator NtrC"/>
    <property type="match status" value="1"/>
</dbReference>
<dbReference type="SUPFAM" id="SSF52540">
    <property type="entry name" value="P-loop containing nucleoside triphosphate hydrolases"/>
    <property type="match status" value="1"/>
</dbReference>
<dbReference type="Pfam" id="PF00072">
    <property type="entry name" value="Response_reg"/>
    <property type="match status" value="1"/>
</dbReference>
<dbReference type="InterPro" id="IPR011006">
    <property type="entry name" value="CheY-like_superfamily"/>
</dbReference>
<dbReference type="InterPro" id="IPR025944">
    <property type="entry name" value="Sigma_54_int_dom_CS"/>
</dbReference>
<feature type="domain" description="Response regulatory" evidence="7">
    <location>
        <begin position="25"/>
        <end position="137"/>
    </location>
</feature>
<dbReference type="Pfam" id="PF02954">
    <property type="entry name" value="HTH_8"/>
    <property type="match status" value="1"/>
</dbReference>
<evidence type="ECO:0000313" key="9">
    <source>
        <dbReference type="Proteomes" id="UP000826722"/>
    </source>
</evidence>
<keyword evidence="4" id="KW-0804">Transcription</keyword>
<dbReference type="InterPro" id="IPR025662">
    <property type="entry name" value="Sigma_54_int_dom_ATP-bd_1"/>
</dbReference>
<evidence type="ECO:0000256" key="1">
    <source>
        <dbReference type="ARBA" id="ARBA00022741"/>
    </source>
</evidence>
<dbReference type="SMART" id="SM00448">
    <property type="entry name" value="REC"/>
    <property type="match status" value="1"/>
</dbReference>
<protein>
    <submittedName>
        <fullName evidence="8">Sigma-54-dependent Fis family transcriptional regulator</fullName>
    </submittedName>
</protein>
<dbReference type="GO" id="GO:0006355">
    <property type="term" value="P:regulation of DNA-templated transcription"/>
    <property type="evidence" value="ECO:0007669"/>
    <property type="project" value="InterPro"/>
</dbReference>
<dbReference type="Gene3D" id="3.40.50.300">
    <property type="entry name" value="P-loop containing nucleotide triphosphate hydrolases"/>
    <property type="match status" value="1"/>
</dbReference>
<accession>A0A8D5GD80</accession>
<dbReference type="InterPro" id="IPR002197">
    <property type="entry name" value="HTH_Fis"/>
</dbReference>
<dbReference type="KEGG" id="mpau:ZMTM_15670"/>
<evidence type="ECO:0000259" key="6">
    <source>
        <dbReference type="PROSITE" id="PS50045"/>
    </source>
</evidence>
<dbReference type="PRINTS" id="PR01590">
    <property type="entry name" value="HTHFIS"/>
</dbReference>
<keyword evidence="1" id="KW-0547">Nucleotide-binding</keyword>
<sequence>MQLHANTMTKPPAAVNTRFNTTLLRVLLVEDEVLFARAVAKRLQKAGYECEHAETIADGRAIAKQFQPDMALLDMRLPDGNGLDLLAEFISQGISVIVMTAYGELNDAVNAMKLGAIDYLKKPIDLEELLLIVEKAEGATKLKTHLDYSRQRNAHEAEGVEMLGESPAIASVKMQVKRIAQLVAIGDAVPPTVLINGETGTGKDVVARLLHQMCEQNDRPFVHVDCASLPSELIESELFGHEKGAFTSAQGQRVGLIEAAEDGTLFLDEVGELPLALQAKLLNVLERRMVRRVGSTKERPVLARFVAATNRDLHAMVLEGRFRSDLYYRLNVLNIMMPPLRERGDDVVLLSRHFATQTERRYGLPKRYFSHEAMQLLRRYNWPGNVRELRHQISRAVLLSSGVEVTADDLALAIQPTQFHTNVEPLDIRPAPQAPSLVTLDSAEKMLIENSLKQSGNNVSEAARLLGITRMAMRYRMEKHGIKS</sequence>
<dbReference type="SMART" id="SM00382">
    <property type="entry name" value="AAA"/>
    <property type="match status" value="1"/>
</dbReference>
<dbReference type="PROSITE" id="PS50045">
    <property type="entry name" value="SIGMA54_INTERACT_4"/>
    <property type="match status" value="1"/>
</dbReference>
<keyword evidence="5" id="KW-0597">Phosphoprotein</keyword>
<dbReference type="Proteomes" id="UP000826722">
    <property type="component" value="Chromosome"/>
</dbReference>
<dbReference type="Pfam" id="PF25601">
    <property type="entry name" value="AAA_lid_14"/>
    <property type="match status" value="1"/>
</dbReference>
<proteinExistence type="predicted"/>
<feature type="domain" description="Sigma-54 factor interaction" evidence="6">
    <location>
        <begin position="162"/>
        <end position="398"/>
    </location>
</feature>
<dbReference type="PANTHER" id="PTHR32071">
    <property type="entry name" value="TRANSCRIPTIONAL REGULATORY PROTEIN"/>
    <property type="match status" value="1"/>
</dbReference>
<evidence type="ECO:0000256" key="3">
    <source>
        <dbReference type="ARBA" id="ARBA00023015"/>
    </source>
</evidence>
<dbReference type="SUPFAM" id="SSF52172">
    <property type="entry name" value="CheY-like"/>
    <property type="match status" value="1"/>
</dbReference>
<dbReference type="PROSITE" id="PS50110">
    <property type="entry name" value="RESPONSE_REGULATORY"/>
    <property type="match status" value="1"/>
</dbReference>
<organism evidence="8 9">
    <name type="scientific">Methyloradius palustris</name>
    <dbReference type="NCBI Taxonomy" id="2778876"/>
    <lineage>
        <taxon>Bacteria</taxon>
        <taxon>Pseudomonadati</taxon>
        <taxon>Pseudomonadota</taxon>
        <taxon>Betaproteobacteria</taxon>
        <taxon>Nitrosomonadales</taxon>
        <taxon>Methylophilaceae</taxon>
        <taxon>Methyloradius</taxon>
    </lineage>
</organism>
<dbReference type="InterPro" id="IPR027417">
    <property type="entry name" value="P-loop_NTPase"/>
</dbReference>
<dbReference type="GO" id="GO:0000160">
    <property type="term" value="P:phosphorelay signal transduction system"/>
    <property type="evidence" value="ECO:0007669"/>
    <property type="project" value="InterPro"/>
</dbReference>
<dbReference type="GO" id="GO:0043565">
    <property type="term" value="F:sequence-specific DNA binding"/>
    <property type="evidence" value="ECO:0007669"/>
    <property type="project" value="InterPro"/>
</dbReference>
<keyword evidence="9" id="KW-1185">Reference proteome</keyword>
<dbReference type="SUPFAM" id="SSF46689">
    <property type="entry name" value="Homeodomain-like"/>
    <property type="match status" value="1"/>
</dbReference>
<dbReference type="Gene3D" id="1.10.10.60">
    <property type="entry name" value="Homeodomain-like"/>
    <property type="match status" value="1"/>
</dbReference>
<dbReference type="Gene3D" id="1.10.8.60">
    <property type="match status" value="1"/>
</dbReference>
<dbReference type="AlphaFoldDB" id="A0A8D5GD80"/>
<keyword evidence="2" id="KW-0067">ATP-binding</keyword>
<evidence type="ECO:0000256" key="2">
    <source>
        <dbReference type="ARBA" id="ARBA00022840"/>
    </source>
</evidence>
<evidence type="ECO:0000256" key="5">
    <source>
        <dbReference type="PROSITE-ProRule" id="PRU00169"/>
    </source>
</evidence>
<dbReference type="EMBL" id="AP024110">
    <property type="protein sequence ID" value="BCM25308.1"/>
    <property type="molecule type" value="Genomic_DNA"/>
</dbReference>
<dbReference type="InterPro" id="IPR058031">
    <property type="entry name" value="AAA_lid_NorR"/>
</dbReference>